<keyword evidence="5 10" id="KW-0808">Transferase</keyword>
<dbReference type="STRING" id="321763.SAMN04488692_11561"/>
<comment type="similarity">
    <text evidence="2 10">Belongs to the beta sliding clamp family.</text>
</comment>
<dbReference type="Gene3D" id="3.70.10.10">
    <property type="match status" value="1"/>
</dbReference>
<dbReference type="Pfam" id="PF02768">
    <property type="entry name" value="DNA_pol3_beta_3"/>
    <property type="match status" value="1"/>
</dbReference>
<evidence type="ECO:0000313" key="15">
    <source>
        <dbReference type="Proteomes" id="UP000199476"/>
    </source>
</evidence>
<evidence type="ECO:0000259" key="13">
    <source>
        <dbReference type="Pfam" id="PF02768"/>
    </source>
</evidence>
<keyword evidence="7 10" id="KW-0235">DNA replication</keyword>
<evidence type="ECO:0000256" key="5">
    <source>
        <dbReference type="ARBA" id="ARBA00022679"/>
    </source>
</evidence>
<dbReference type="EMBL" id="FNGO01000015">
    <property type="protein sequence ID" value="SDM06473.1"/>
    <property type="molecule type" value="Genomic_DNA"/>
</dbReference>
<dbReference type="AlphaFoldDB" id="A0A1G9Q6B8"/>
<dbReference type="SMART" id="SM00480">
    <property type="entry name" value="POL3Bc"/>
    <property type="match status" value="1"/>
</dbReference>
<evidence type="ECO:0000256" key="3">
    <source>
        <dbReference type="ARBA" id="ARBA00021035"/>
    </source>
</evidence>
<accession>A0A1G9Q6B8</accession>
<dbReference type="PANTHER" id="PTHR30478:SF0">
    <property type="entry name" value="BETA SLIDING CLAMP"/>
    <property type="match status" value="1"/>
</dbReference>
<proteinExistence type="inferred from homology"/>
<dbReference type="InterPro" id="IPR022637">
    <property type="entry name" value="DNA_polIII_beta_cen"/>
</dbReference>
<evidence type="ECO:0000256" key="8">
    <source>
        <dbReference type="ARBA" id="ARBA00022932"/>
    </source>
</evidence>
<keyword evidence="15" id="KW-1185">Reference proteome</keyword>
<dbReference type="PANTHER" id="PTHR30478">
    <property type="entry name" value="DNA POLYMERASE III SUBUNIT BETA"/>
    <property type="match status" value="1"/>
</dbReference>
<name>A0A1G9Q6B8_9FIRM</name>
<evidence type="ECO:0000256" key="4">
    <source>
        <dbReference type="ARBA" id="ARBA00022490"/>
    </source>
</evidence>
<evidence type="ECO:0000256" key="10">
    <source>
        <dbReference type="PIRNR" id="PIRNR000804"/>
    </source>
</evidence>
<feature type="domain" description="DNA polymerase III beta sliding clamp C-terminal" evidence="13">
    <location>
        <begin position="248"/>
        <end position="369"/>
    </location>
</feature>
<evidence type="ECO:0000256" key="6">
    <source>
        <dbReference type="ARBA" id="ARBA00022695"/>
    </source>
</evidence>
<protein>
    <recommendedName>
        <fullName evidence="3 10">Beta sliding clamp</fullName>
    </recommendedName>
</protein>
<dbReference type="InterPro" id="IPR046938">
    <property type="entry name" value="DNA_clamp_sf"/>
</dbReference>
<dbReference type="GO" id="GO:0005737">
    <property type="term" value="C:cytoplasm"/>
    <property type="evidence" value="ECO:0007669"/>
    <property type="project" value="UniProtKB-SubCell"/>
</dbReference>
<dbReference type="InterPro" id="IPR022635">
    <property type="entry name" value="DNA_polIII_beta_C"/>
</dbReference>
<dbReference type="GO" id="GO:0006271">
    <property type="term" value="P:DNA strand elongation involved in DNA replication"/>
    <property type="evidence" value="ECO:0007669"/>
    <property type="project" value="TreeGrafter"/>
</dbReference>
<keyword evidence="6 10" id="KW-0548">Nucleotidyltransferase</keyword>
<keyword evidence="8 10" id="KW-0239">DNA-directed DNA polymerase</keyword>
<dbReference type="InterPro" id="IPR022634">
    <property type="entry name" value="DNA_polIII_beta_N"/>
</dbReference>
<gene>
    <name evidence="14" type="ORF">SAMN04488692_11561</name>
</gene>
<dbReference type="GO" id="GO:0009360">
    <property type="term" value="C:DNA polymerase III complex"/>
    <property type="evidence" value="ECO:0007669"/>
    <property type="project" value="InterPro"/>
</dbReference>
<dbReference type="OrthoDB" id="8421503at2"/>
<comment type="subcellular location">
    <subcellularLocation>
        <location evidence="1 10">Cytoplasm</location>
    </subcellularLocation>
</comment>
<evidence type="ECO:0000256" key="1">
    <source>
        <dbReference type="ARBA" id="ARBA00004496"/>
    </source>
</evidence>
<dbReference type="GO" id="GO:0003677">
    <property type="term" value="F:DNA binding"/>
    <property type="evidence" value="ECO:0007669"/>
    <property type="project" value="UniProtKB-UniRule"/>
</dbReference>
<feature type="domain" description="DNA polymerase III beta sliding clamp central" evidence="12">
    <location>
        <begin position="131"/>
        <end position="246"/>
    </location>
</feature>
<keyword evidence="4 10" id="KW-0963">Cytoplasm</keyword>
<dbReference type="Pfam" id="PF00712">
    <property type="entry name" value="DNA_pol3_beta"/>
    <property type="match status" value="1"/>
</dbReference>
<keyword evidence="9" id="KW-0238">DNA-binding</keyword>
<dbReference type="SUPFAM" id="SSF55979">
    <property type="entry name" value="DNA clamp"/>
    <property type="match status" value="3"/>
</dbReference>
<evidence type="ECO:0000256" key="9">
    <source>
        <dbReference type="ARBA" id="ARBA00023125"/>
    </source>
</evidence>
<dbReference type="Proteomes" id="UP000199476">
    <property type="component" value="Unassembled WGS sequence"/>
</dbReference>
<dbReference type="PIRSF" id="PIRSF000804">
    <property type="entry name" value="DNA_pol_III_b"/>
    <property type="match status" value="1"/>
</dbReference>
<feature type="domain" description="DNA polymerase III beta sliding clamp N-terminal" evidence="11">
    <location>
        <begin position="1"/>
        <end position="121"/>
    </location>
</feature>
<dbReference type="GO" id="GO:0003887">
    <property type="term" value="F:DNA-directed DNA polymerase activity"/>
    <property type="evidence" value="ECO:0007669"/>
    <property type="project" value="UniProtKB-UniRule"/>
</dbReference>
<evidence type="ECO:0000256" key="2">
    <source>
        <dbReference type="ARBA" id="ARBA00010752"/>
    </source>
</evidence>
<evidence type="ECO:0000313" key="14">
    <source>
        <dbReference type="EMBL" id="SDM06473.1"/>
    </source>
</evidence>
<evidence type="ECO:0000259" key="11">
    <source>
        <dbReference type="Pfam" id="PF00712"/>
    </source>
</evidence>
<dbReference type="GO" id="GO:0008408">
    <property type="term" value="F:3'-5' exonuclease activity"/>
    <property type="evidence" value="ECO:0007669"/>
    <property type="project" value="InterPro"/>
</dbReference>
<comment type="function">
    <text evidence="10">Confers DNA tethering and processivity to DNA polymerases and other proteins. Acts as a clamp, forming a ring around DNA (a reaction catalyzed by the clamp-loading complex) which diffuses in an ATP-independent manner freely and bidirectionally along dsDNA. Initially characterized for its ability to contact the catalytic subunit of DNA polymerase III (Pol III), a complex, multichain enzyme responsible for most of the replicative synthesis in bacteria; Pol III exhibits 3'-5' exonuclease proofreading activity. The beta chain is required for initiation of replication as well as for processivity of DNA replication.</text>
</comment>
<dbReference type="CDD" id="cd00140">
    <property type="entry name" value="beta_clamp"/>
    <property type="match status" value="1"/>
</dbReference>
<organism evidence="14 15">
    <name type="scientific">Halarsenatibacter silvermanii</name>
    <dbReference type="NCBI Taxonomy" id="321763"/>
    <lineage>
        <taxon>Bacteria</taxon>
        <taxon>Bacillati</taxon>
        <taxon>Bacillota</taxon>
        <taxon>Clostridia</taxon>
        <taxon>Halanaerobiales</taxon>
        <taxon>Halarsenatibacteraceae</taxon>
        <taxon>Halarsenatibacter</taxon>
    </lineage>
</organism>
<dbReference type="Pfam" id="PF02767">
    <property type="entry name" value="DNA_pol3_beta_2"/>
    <property type="match status" value="1"/>
</dbReference>
<dbReference type="RefSeq" id="WP_159429882.1">
    <property type="nucleotide sequence ID" value="NZ_FNGO01000015.1"/>
</dbReference>
<dbReference type="Gene3D" id="3.10.150.10">
    <property type="entry name" value="DNA Polymerase III, subunit A, domain 2"/>
    <property type="match status" value="1"/>
</dbReference>
<comment type="subunit">
    <text evidence="10">Forms a ring-shaped head-to-tail homodimer around DNA.</text>
</comment>
<evidence type="ECO:0000259" key="12">
    <source>
        <dbReference type="Pfam" id="PF02767"/>
    </source>
</evidence>
<sequence>MKFKIQQKVFHNALIKSKRAISTSNTMPILSGVLLEADEEGNLVLTATDLEIGIVLKLGADVEKMGKIVIPGDELSSIIRELPEGTLEFSVDQSEYSAEIITESSEFMLRGFKPEEFPELPEVDITTSFSLEADKFKDMVDKVKFSCSKKASQPGLTGALLTVDTDSITMVATNTFRMAYYKREMELPDVEEKSRAIIPQNTLSEASRLIDDEDDEIYVEMGSNHCRFTCGDVIITSRLIEGKFPNYKQVMPDDYSAEVNVSKRGLRQAVKRVSTIARLDSNVIELDFDEDLLTIESSASEKGHGKEEVRINLTGQPQQSIKIDASYMLDGLKVLDEESVRLELIGKINPITMKNPGSDEYIYLIMPIRPDSSE</sequence>
<evidence type="ECO:0000256" key="7">
    <source>
        <dbReference type="ARBA" id="ARBA00022705"/>
    </source>
</evidence>
<dbReference type="InterPro" id="IPR001001">
    <property type="entry name" value="DNA_polIII_beta"/>
</dbReference>
<dbReference type="NCBIfam" id="TIGR00663">
    <property type="entry name" value="dnan"/>
    <property type="match status" value="1"/>
</dbReference>
<reference evidence="14 15" key="1">
    <citation type="submission" date="2016-10" db="EMBL/GenBank/DDBJ databases">
        <authorList>
            <person name="de Groot N.N."/>
        </authorList>
    </citation>
    <scope>NUCLEOTIDE SEQUENCE [LARGE SCALE GENOMIC DNA]</scope>
    <source>
        <strain evidence="14 15">SLAS-1</strain>
    </source>
</reference>